<proteinExistence type="predicted"/>
<keyword evidence="2" id="KW-1185">Reference proteome</keyword>
<protein>
    <recommendedName>
        <fullName evidence="3">Lipoprotein</fullName>
    </recommendedName>
</protein>
<gene>
    <name evidence="1" type="ORF">EXN22_07325</name>
</gene>
<dbReference type="KEGG" id="ptk:EXN22_07325"/>
<evidence type="ECO:0000313" key="2">
    <source>
        <dbReference type="Proteomes" id="UP000291130"/>
    </source>
</evidence>
<organism evidence="1 2">
    <name type="scientific">Pseudomonas tructae</name>
    <dbReference type="NCBI Taxonomy" id="2518644"/>
    <lineage>
        <taxon>Bacteria</taxon>
        <taxon>Pseudomonadati</taxon>
        <taxon>Pseudomonadota</taxon>
        <taxon>Gammaproteobacteria</taxon>
        <taxon>Pseudomonadales</taxon>
        <taxon>Pseudomonadaceae</taxon>
        <taxon>Pseudomonas</taxon>
    </lineage>
</organism>
<dbReference type="InterPro" id="IPR053196">
    <property type="entry name" value="Lipoprotein_YbaY-like"/>
</dbReference>
<dbReference type="OrthoDB" id="5348860at2"/>
<evidence type="ECO:0000313" key="1">
    <source>
        <dbReference type="EMBL" id="QBF25516.1"/>
    </source>
</evidence>
<dbReference type="PANTHER" id="PTHR38013">
    <property type="entry name" value="GLYCOPROTEIN/POLYSACCHARIDE METABOLISM"/>
    <property type="match status" value="1"/>
</dbReference>
<dbReference type="Pfam" id="PF09619">
    <property type="entry name" value="YscW"/>
    <property type="match status" value="1"/>
</dbReference>
<reference evidence="1 2" key="1">
    <citation type="submission" date="2019-02" db="EMBL/GenBank/DDBJ databases">
        <title>Complete genome sequence of Pseudomonas sp. SNU WT1 isolated from rainbow trout.</title>
        <authorList>
            <person name="Oh W.T."/>
            <person name="Park S.C."/>
        </authorList>
    </citation>
    <scope>NUCLEOTIDE SEQUENCE [LARGE SCALE GENOMIC DNA]</scope>
    <source>
        <strain evidence="1 2">SNU WT1</strain>
    </source>
</reference>
<dbReference type="EMBL" id="CP035952">
    <property type="protein sequence ID" value="QBF25516.1"/>
    <property type="molecule type" value="Genomic_DNA"/>
</dbReference>
<accession>A0A411MFD9</accession>
<dbReference type="AlphaFoldDB" id="A0A411MFD9"/>
<evidence type="ECO:0008006" key="3">
    <source>
        <dbReference type="Google" id="ProtNLM"/>
    </source>
</evidence>
<name>A0A411MFD9_9PSED</name>
<sequence length="127" mass="13989">MRVHSTLLEIPAMSNTDFNTLNVTLLFAATRLGLPEGVKVTLNLADVSRADAPAIMLSEQALVIGRRAVSFNIRLQYDSHLVDERSTYALQARIEHEGKLLLTNTDAHTVMLDGSDGDVTMVLKQVR</sequence>
<dbReference type="InterPro" id="IPR039366">
    <property type="entry name" value="Pilotin"/>
</dbReference>
<dbReference type="Proteomes" id="UP000291130">
    <property type="component" value="Chromosome"/>
</dbReference>
<dbReference type="PANTHER" id="PTHR38013:SF1">
    <property type="entry name" value="GLYCOPROTEIN_POLYSACCHARIDE METABOLISM"/>
    <property type="match status" value="1"/>
</dbReference>